<dbReference type="SUPFAM" id="SSF49367">
    <property type="entry name" value="Superoxide reductase-like"/>
    <property type="match status" value="1"/>
</dbReference>
<name>A0AAE4AL53_9FIRM</name>
<gene>
    <name evidence="7" type="ORF">J2S20_000797</name>
</gene>
<dbReference type="SUPFAM" id="SSF57802">
    <property type="entry name" value="Rubredoxin-like"/>
    <property type="match status" value="1"/>
</dbReference>
<dbReference type="EMBL" id="JAUSTO010000004">
    <property type="protein sequence ID" value="MDQ0152112.1"/>
    <property type="molecule type" value="Genomic_DNA"/>
</dbReference>
<sequence>MKFYRSSHCGNIVTFLQDSGVSVECCGEKMGELTANTTDAAQEKHVPVVALEGSKVTVKVGSVAHPMLEEHSIQWIVLETKQGYQTKFLKPGEAPEAVFCVAEGDAPVAAYEYCNLHGLWKAEI</sequence>
<keyword evidence="3" id="KW-0479">Metal-binding</keyword>
<protein>
    <submittedName>
        <fullName evidence="7">Superoxide reductase</fullName>
        <ecNumber evidence="7">1.15.1.2</ecNumber>
    </submittedName>
</protein>
<dbReference type="NCBIfam" id="TIGR00332">
    <property type="entry name" value="neela_ferrous"/>
    <property type="match status" value="1"/>
</dbReference>
<comment type="caution">
    <text evidence="7">The sequence shown here is derived from an EMBL/GenBank/DDBJ whole genome shotgun (WGS) entry which is preliminary data.</text>
</comment>
<evidence type="ECO:0000259" key="6">
    <source>
        <dbReference type="Pfam" id="PF01880"/>
    </source>
</evidence>
<keyword evidence="4" id="KW-0249">Electron transport</keyword>
<keyword evidence="2" id="KW-0813">Transport</keyword>
<dbReference type="Pfam" id="PF01880">
    <property type="entry name" value="Desulfoferrodox"/>
    <property type="match status" value="1"/>
</dbReference>
<reference evidence="7" key="1">
    <citation type="submission" date="2023-07" db="EMBL/GenBank/DDBJ databases">
        <title>Genomic Encyclopedia of Type Strains, Phase IV (KMG-IV): sequencing the most valuable type-strain genomes for metagenomic binning, comparative biology and taxonomic classification.</title>
        <authorList>
            <person name="Goeker M."/>
        </authorList>
    </citation>
    <scope>NUCLEOTIDE SEQUENCE</scope>
    <source>
        <strain evidence="7">DSM 19659</strain>
    </source>
</reference>
<evidence type="ECO:0000256" key="4">
    <source>
        <dbReference type="ARBA" id="ARBA00022982"/>
    </source>
</evidence>
<evidence type="ECO:0000256" key="1">
    <source>
        <dbReference type="ARBA" id="ARBA00005941"/>
    </source>
</evidence>
<dbReference type="Gene3D" id="2.60.40.730">
    <property type="entry name" value="SOR catalytic domain"/>
    <property type="match status" value="1"/>
</dbReference>
<dbReference type="PANTHER" id="PTHR36541:SF1">
    <property type="entry name" value="SUPEROXIDE REDUCTASE-RELATED"/>
    <property type="match status" value="1"/>
</dbReference>
<dbReference type="Proteomes" id="UP001241537">
    <property type="component" value="Unassembled WGS sequence"/>
</dbReference>
<evidence type="ECO:0000256" key="2">
    <source>
        <dbReference type="ARBA" id="ARBA00022448"/>
    </source>
</evidence>
<accession>A0AAE4AL53</accession>
<evidence type="ECO:0000313" key="8">
    <source>
        <dbReference type="Proteomes" id="UP001241537"/>
    </source>
</evidence>
<evidence type="ECO:0000256" key="5">
    <source>
        <dbReference type="ARBA" id="ARBA00023004"/>
    </source>
</evidence>
<dbReference type="GO" id="GO:0050605">
    <property type="term" value="F:superoxide reductase activity"/>
    <property type="evidence" value="ECO:0007669"/>
    <property type="project" value="UniProtKB-EC"/>
</dbReference>
<dbReference type="AlphaFoldDB" id="A0AAE4AL53"/>
<keyword evidence="8" id="KW-1185">Reference proteome</keyword>
<evidence type="ECO:0000313" key="7">
    <source>
        <dbReference type="EMBL" id="MDQ0152112.1"/>
    </source>
</evidence>
<feature type="domain" description="Desulfoferrodoxin ferrous iron-binding" evidence="6">
    <location>
        <begin position="38"/>
        <end position="122"/>
    </location>
</feature>
<evidence type="ECO:0000256" key="3">
    <source>
        <dbReference type="ARBA" id="ARBA00022723"/>
    </source>
</evidence>
<proteinExistence type="inferred from homology"/>
<keyword evidence="5" id="KW-0408">Iron</keyword>
<organism evidence="7 8">
    <name type="scientific">Moryella indoligenes</name>
    <dbReference type="NCBI Taxonomy" id="371674"/>
    <lineage>
        <taxon>Bacteria</taxon>
        <taxon>Bacillati</taxon>
        <taxon>Bacillota</taxon>
        <taxon>Clostridia</taxon>
        <taxon>Lachnospirales</taxon>
        <taxon>Lachnospiraceae</taxon>
        <taxon>Moryella</taxon>
    </lineage>
</organism>
<dbReference type="PANTHER" id="PTHR36541">
    <property type="entry name" value="SUPEROXIDE REDUCTASE-RELATED"/>
    <property type="match status" value="1"/>
</dbReference>
<dbReference type="RefSeq" id="WP_106611258.1">
    <property type="nucleotide sequence ID" value="NZ_JAUSTO010000004.1"/>
</dbReference>
<dbReference type="EC" id="1.15.1.2" evidence="7"/>
<dbReference type="InterPro" id="IPR051233">
    <property type="entry name" value="Desulfoferrodoxin_SOR"/>
</dbReference>
<comment type="similarity">
    <text evidence="1">Belongs to the desulfoferrodoxin family.</text>
</comment>
<dbReference type="InterPro" id="IPR036073">
    <property type="entry name" value="Desulfoferrodoxin_Fe-bd_dom_sf"/>
</dbReference>
<dbReference type="GO" id="GO:0005506">
    <property type="term" value="F:iron ion binding"/>
    <property type="evidence" value="ECO:0007669"/>
    <property type="project" value="InterPro"/>
</dbReference>
<keyword evidence="7" id="KW-0560">Oxidoreductase</keyword>
<dbReference type="InterPro" id="IPR002742">
    <property type="entry name" value="Desulfoferrodoxin_Fe-bd_dom"/>
</dbReference>